<keyword evidence="6" id="KW-1185">Reference proteome</keyword>
<evidence type="ECO:0000256" key="3">
    <source>
        <dbReference type="SAM" id="MobiDB-lite"/>
    </source>
</evidence>
<feature type="compositionally biased region" description="Basic residues" evidence="3">
    <location>
        <begin position="839"/>
        <end position="852"/>
    </location>
</feature>
<evidence type="ECO:0000256" key="1">
    <source>
        <dbReference type="ARBA" id="ARBA00004123"/>
    </source>
</evidence>
<dbReference type="STRING" id="401625.A0A0P1B934"/>
<accession>A0A0P1B934</accession>
<dbReference type="EMBL" id="CCYA01000149">
    <property type="protein sequence ID" value="CEH12395.1"/>
    <property type="molecule type" value="Genomic_DNA"/>
</dbReference>
<dbReference type="GO" id="GO:0005634">
    <property type="term" value="C:nucleus"/>
    <property type="evidence" value="ECO:0007669"/>
    <property type="project" value="UniProtKB-SubCell"/>
</dbReference>
<feature type="compositionally biased region" description="Polar residues" evidence="3">
    <location>
        <begin position="538"/>
        <end position="563"/>
    </location>
</feature>
<evidence type="ECO:0000313" key="5">
    <source>
        <dbReference type="EMBL" id="CEH12395.1"/>
    </source>
</evidence>
<feature type="compositionally biased region" description="Polar residues" evidence="3">
    <location>
        <begin position="660"/>
        <end position="669"/>
    </location>
</feature>
<dbReference type="AlphaFoldDB" id="A0A0P1B934"/>
<dbReference type="OrthoDB" id="20729at2759"/>
<dbReference type="Proteomes" id="UP000054845">
    <property type="component" value="Unassembled WGS sequence"/>
</dbReference>
<comment type="subcellular location">
    <subcellularLocation>
        <location evidence="1">Nucleus</location>
    </subcellularLocation>
</comment>
<feature type="compositionally biased region" description="Basic residues" evidence="3">
    <location>
        <begin position="647"/>
        <end position="659"/>
    </location>
</feature>
<protein>
    <submittedName>
        <fullName evidence="5">ELYS-like domain</fullName>
    </submittedName>
</protein>
<feature type="compositionally biased region" description="Acidic residues" evidence="3">
    <location>
        <begin position="633"/>
        <end position="642"/>
    </location>
</feature>
<feature type="domain" description="ELYS-like" evidence="4">
    <location>
        <begin position="57"/>
        <end position="314"/>
    </location>
</feature>
<proteinExistence type="predicted"/>
<feature type="compositionally biased region" description="Low complexity" evidence="3">
    <location>
        <begin position="747"/>
        <end position="768"/>
    </location>
</feature>
<keyword evidence="2" id="KW-0539">Nucleus</keyword>
<feature type="region of interest" description="Disordered" evidence="3">
    <location>
        <begin position="402"/>
        <end position="422"/>
    </location>
</feature>
<dbReference type="Pfam" id="PF13934">
    <property type="entry name" value="ELYS"/>
    <property type="match status" value="1"/>
</dbReference>
<name>A0A0P1B934_9BASI</name>
<evidence type="ECO:0000256" key="2">
    <source>
        <dbReference type="ARBA" id="ARBA00023242"/>
    </source>
</evidence>
<feature type="compositionally biased region" description="Basic and acidic residues" evidence="3">
    <location>
        <begin position="719"/>
        <end position="732"/>
    </location>
</feature>
<sequence>MDISGSPVAASDGSYERIDAPSALHTWFAVPDGFERFPPTLIAQIRARQAIDFPDGLIIDLLLALLIPGPQTLTYPPDVDDLVNAASEALEEADPSAKARVNAIVYYFLLDHAAALKAPDCGIDINTSAEAQDLSTRHKQFSQTVGLPKQYQNAIKGYFLMERGHYREALPLLSGADFQPLLQRALSPLGPSAMGPSMAERSSLLLSLYRLSATSPSAPSPEASEAQYTAAIFQLEGFVTATAVVQGLRSAWKTTEALTTSGKSGAGTDAERQCKLSLLKWVFISTPLRVGAVSELLGTSLSPADHRLLHEFVTRFSSGLDQQCATLALDTLLVRYINAGDYLSAARLADTVPAPLYNEAGAGVEEAKRARALREGRRKLVEGSRNILPDVQRTLLDIQEGLSTEHKRGGSANTAGVGEDSDQEMAMSWEAVGRSAALSQKNPPRPLSATSALRQLPSVADAPRAASHAIDPVGSLLHAVVKNSPNSKSNGAEDGLAPERRQLGSGVSSLDKRSADSMAASPFRGSSLRESLQKPRHSNSSLGTPSRTFDGQQSRNLLISQSPFAGPPRGQRSATGTAPHRRSSGTPDAIQKDAPARASPFASSQGRVPSHGAARVLSSLRRRVPSPSPPADAEMEDGDAEPEPERPRRRGVARPRKRTQAVTQTSRADPTSEAEEVPGGFPESEAVSATSVERRRAAREPVEPTSISNARPQRRTRQRSADLDTLSRHQAEPESEMDVGRGYAPLTRTRGGATRATSTKGESSSAPSAEERSELAGQDTLAALPQSRSARRARTTRSKTPSREPVELRRSVRLSVEPENAGSGQEPEDRDEENFQAGTRRKMAAKRGSSRKTRSDDARTNETDEELAHESGGVRTRSGKSTMPGSF</sequence>
<organism evidence="5 6">
    <name type="scientific">Ceraceosorus bombacis</name>
    <dbReference type="NCBI Taxonomy" id="401625"/>
    <lineage>
        <taxon>Eukaryota</taxon>
        <taxon>Fungi</taxon>
        <taxon>Dikarya</taxon>
        <taxon>Basidiomycota</taxon>
        <taxon>Ustilaginomycotina</taxon>
        <taxon>Exobasidiomycetes</taxon>
        <taxon>Ceraceosorales</taxon>
        <taxon>Ceraceosoraceae</taxon>
        <taxon>Ceraceosorus</taxon>
    </lineage>
</organism>
<evidence type="ECO:0000313" key="6">
    <source>
        <dbReference type="Proteomes" id="UP000054845"/>
    </source>
</evidence>
<feature type="compositionally biased region" description="Basic and acidic residues" evidence="3">
    <location>
        <begin position="853"/>
        <end position="869"/>
    </location>
</feature>
<evidence type="ECO:0000259" key="4">
    <source>
        <dbReference type="Pfam" id="PF13934"/>
    </source>
</evidence>
<reference evidence="5 6" key="1">
    <citation type="submission" date="2014-09" db="EMBL/GenBank/DDBJ databases">
        <authorList>
            <person name="Magalhaes I.L.F."/>
            <person name="Oliveira U."/>
            <person name="Santos F.R."/>
            <person name="Vidigal T.H.D.A."/>
            <person name="Brescovit A.D."/>
            <person name="Santos A.J."/>
        </authorList>
    </citation>
    <scope>NUCLEOTIDE SEQUENCE [LARGE SCALE GENOMIC DNA]</scope>
</reference>
<feature type="region of interest" description="Disordered" evidence="3">
    <location>
        <begin position="482"/>
        <end position="887"/>
    </location>
</feature>
<feature type="compositionally biased region" description="Basic and acidic residues" evidence="3">
    <location>
        <begin position="692"/>
        <end position="702"/>
    </location>
</feature>
<dbReference type="InterPro" id="IPR025151">
    <property type="entry name" value="ELYS_dom"/>
</dbReference>
<feature type="compositionally biased region" description="Basic and acidic residues" evidence="3">
    <location>
        <begin position="801"/>
        <end position="810"/>
    </location>
</feature>